<keyword evidence="2 4" id="KW-0413">Isomerase</keyword>
<dbReference type="GO" id="GO:0004476">
    <property type="term" value="F:mannose-6-phosphate isomerase activity"/>
    <property type="evidence" value="ECO:0007669"/>
    <property type="project" value="InterPro"/>
</dbReference>
<evidence type="ECO:0000256" key="1">
    <source>
        <dbReference type="ARBA" id="ARBA00010523"/>
    </source>
</evidence>
<dbReference type="STRING" id="661478.OP10G_2172"/>
<dbReference type="GO" id="GO:0005975">
    <property type="term" value="P:carbohydrate metabolic process"/>
    <property type="evidence" value="ECO:0007669"/>
    <property type="project" value="InterPro"/>
</dbReference>
<dbReference type="InterPro" id="IPR046348">
    <property type="entry name" value="SIS_dom_sf"/>
</dbReference>
<dbReference type="GO" id="GO:0004347">
    <property type="term" value="F:glucose-6-phosphate isomerase activity"/>
    <property type="evidence" value="ECO:0007669"/>
    <property type="project" value="InterPro"/>
</dbReference>
<dbReference type="KEGG" id="fgi:OP10G_2172"/>
<dbReference type="Pfam" id="PF10432">
    <property type="entry name" value="bact-PGI_C"/>
    <property type="match status" value="1"/>
</dbReference>
<protein>
    <submittedName>
        <fullName evidence="4">Bifunctional phosphoglucose/phosphomannose isomerase</fullName>
    </submittedName>
</protein>
<dbReference type="NCBIfam" id="NF006426">
    <property type="entry name" value="PRK08674.1-6"/>
    <property type="match status" value="1"/>
</dbReference>
<evidence type="ECO:0000256" key="2">
    <source>
        <dbReference type="ARBA" id="ARBA00023235"/>
    </source>
</evidence>
<dbReference type="GO" id="GO:1901135">
    <property type="term" value="P:carbohydrate derivative metabolic process"/>
    <property type="evidence" value="ECO:0007669"/>
    <property type="project" value="InterPro"/>
</dbReference>
<proteinExistence type="inferred from homology"/>
<dbReference type="Pfam" id="PF01380">
    <property type="entry name" value="SIS"/>
    <property type="match status" value="1"/>
</dbReference>
<dbReference type="EMBL" id="CP007139">
    <property type="protein sequence ID" value="AIE85540.1"/>
    <property type="molecule type" value="Genomic_DNA"/>
</dbReference>
<dbReference type="CDD" id="cd05637">
    <property type="entry name" value="SIS_PGI_PMI_2"/>
    <property type="match status" value="1"/>
</dbReference>
<accession>A0A068NS28</accession>
<gene>
    <name evidence="4" type="ORF">OP10G_2172</name>
</gene>
<name>A0A068NS28_FIMGI</name>
<dbReference type="GO" id="GO:0097367">
    <property type="term" value="F:carbohydrate derivative binding"/>
    <property type="evidence" value="ECO:0007669"/>
    <property type="project" value="InterPro"/>
</dbReference>
<evidence type="ECO:0000313" key="5">
    <source>
        <dbReference type="Proteomes" id="UP000027982"/>
    </source>
</evidence>
<dbReference type="NCBIfam" id="TIGR02128">
    <property type="entry name" value="G6PI_arch"/>
    <property type="match status" value="1"/>
</dbReference>
<feature type="domain" description="SIS" evidence="3">
    <location>
        <begin position="39"/>
        <end position="185"/>
    </location>
</feature>
<evidence type="ECO:0000313" key="4">
    <source>
        <dbReference type="EMBL" id="AIE85540.1"/>
    </source>
</evidence>
<keyword evidence="5" id="KW-1185">Reference proteome</keyword>
<reference evidence="4 5" key="1">
    <citation type="journal article" date="2014" name="PLoS ONE">
        <title>The first complete genome sequence of the class fimbriimonadia in the phylum armatimonadetes.</title>
        <authorList>
            <person name="Hu Z.Y."/>
            <person name="Wang Y.Z."/>
            <person name="Im W.T."/>
            <person name="Wang S.Y."/>
            <person name="Zhao G.P."/>
            <person name="Zheng H.J."/>
            <person name="Quan Z.X."/>
        </authorList>
    </citation>
    <scope>NUCLEOTIDE SEQUENCE [LARGE SCALE GENOMIC DNA]</scope>
    <source>
        <strain evidence="4">Gsoil 348</strain>
    </source>
</reference>
<comment type="similarity">
    <text evidence="1">Belongs to the PGI/PMI family.</text>
</comment>
<dbReference type="NCBIfam" id="NF006423">
    <property type="entry name" value="PRK08674.1-2"/>
    <property type="match status" value="1"/>
</dbReference>
<dbReference type="SUPFAM" id="SSF53697">
    <property type="entry name" value="SIS domain"/>
    <property type="match status" value="1"/>
</dbReference>
<dbReference type="HOGENOM" id="CLU_059687_0_0_0"/>
<dbReference type="Proteomes" id="UP000027982">
    <property type="component" value="Chromosome"/>
</dbReference>
<dbReference type="InterPro" id="IPR001347">
    <property type="entry name" value="SIS_dom"/>
</dbReference>
<dbReference type="InterPro" id="IPR019490">
    <property type="entry name" value="Glu6P/Mann6P_isomerase_C"/>
</dbReference>
<sequence>MNLNDRAVVTELDPKGILALTEGFPAQCREAFEIASRVDAPKLENRPGVVALAGMGGSGAGGDFVRAIFEAHGGAPFIVVRDYAVPSYIGVGDVVFCASYSGNTEETLSAYASAKKSGARIVAVTSGGKLKEQAEADGYTVYLVPGGQPPRTALGYMMVPVLVACHRMKLIPDPEIEKAIALLETCGEDWGPEAKDNDAKALAGKMHGALPIIYGLGSWQGYIANRWRCQINENAKHLAFVNTYPELNHNEIMGWVGATGQSVGRYVGVVLEDGSESVRMKARARVTEGLIGETCSFTHVPALGETLLEKMLTLAHYGDYVSVYLARLNGVDPEDIGSINRLKDELAKVS</sequence>
<dbReference type="OrthoDB" id="9771734at2"/>
<dbReference type="AlphaFoldDB" id="A0A068NS28"/>
<dbReference type="RefSeq" id="WP_025225893.1">
    <property type="nucleotide sequence ID" value="NZ_CP007139.1"/>
</dbReference>
<dbReference type="eggNOG" id="COG2222">
    <property type="taxonomic scope" value="Bacteria"/>
</dbReference>
<dbReference type="Gene3D" id="3.40.50.10490">
    <property type="entry name" value="Glucose-6-phosphate isomerase like protein, domain 1"/>
    <property type="match status" value="2"/>
</dbReference>
<organism evidence="4 5">
    <name type="scientific">Fimbriimonas ginsengisoli Gsoil 348</name>
    <dbReference type="NCBI Taxonomy" id="661478"/>
    <lineage>
        <taxon>Bacteria</taxon>
        <taxon>Bacillati</taxon>
        <taxon>Armatimonadota</taxon>
        <taxon>Fimbriimonadia</taxon>
        <taxon>Fimbriimonadales</taxon>
        <taxon>Fimbriimonadaceae</taxon>
        <taxon>Fimbriimonas</taxon>
    </lineage>
</organism>
<evidence type="ECO:0000259" key="3">
    <source>
        <dbReference type="PROSITE" id="PS51464"/>
    </source>
</evidence>
<dbReference type="PROSITE" id="PS51464">
    <property type="entry name" value="SIS"/>
    <property type="match status" value="1"/>
</dbReference>